<dbReference type="EMBL" id="ASHM01058622">
    <property type="protein sequence ID" value="PNX89084.1"/>
    <property type="molecule type" value="Genomic_DNA"/>
</dbReference>
<sequence>ERVPTERVAVALRGDTAVLGDGAIISAYYHSAEVAMSKGSFKDNFSIVLSQDHFTTSTDGQVQWRN</sequence>
<comment type="caution">
    <text evidence="1">The sequence shown here is derived from an EMBL/GenBank/DDBJ whole genome shotgun (WGS) entry which is preliminary data.</text>
</comment>
<organism evidence="1 2">
    <name type="scientific">Trifolium pratense</name>
    <name type="common">Red clover</name>
    <dbReference type="NCBI Taxonomy" id="57577"/>
    <lineage>
        <taxon>Eukaryota</taxon>
        <taxon>Viridiplantae</taxon>
        <taxon>Streptophyta</taxon>
        <taxon>Embryophyta</taxon>
        <taxon>Tracheophyta</taxon>
        <taxon>Spermatophyta</taxon>
        <taxon>Magnoliopsida</taxon>
        <taxon>eudicotyledons</taxon>
        <taxon>Gunneridae</taxon>
        <taxon>Pentapetalae</taxon>
        <taxon>rosids</taxon>
        <taxon>fabids</taxon>
        <taxon>Fabales</taxon>
        <taxon>Fabaceae</taxon>
        <taxon>Papilionoideae</taxon>
        <taxon>50 kb inversion clade</taxon>
        <taxon>NPAAA clade</taxon>
        <taxon>Hologalegina</taxon>
        <taxon>IRL clade</taxon>
        <taxon>Trifolieae</taxon>
        <taxon>Trifolium</taxon>
    </lineage>
</organism>
<reference evidence="1 2" key="1">
    <citation type="journal article" date="2014" name="Am. J. Bot.">
        <title>Genome assembly and annotation for red clover (Trifolium pratense; Fabaceae).</title>
        <authorList>
            <person name="Istvanek J."/>
            <person name="Jaros M."/>
            <person name="Krenek A."/>
            <person name="Repkova J."/>
        </authorList>
    </citation>
    <scope>NUCLEOTIDE SEQUENCE [LARGE SCALE GENOMIC DNA]</scope>
    <source>
        <strain evidence="2">cv. Tatra</strain>
        <tissue evidence="1">Young leaves</tissue>
    </source>
</reference>
<name>A0A2K3ME68_TRIPR</name>
<feature type="non-terminal residue" evidence="1">
    <location>
        <position position="1"/>
    </location>
</feature>
<gene>
    <name evidence="1" type="ORF">L195_g045201</name>
</gene>
<keyword evidence="1" id="KW-0378">Hydrolase</keyword>
<dbReference type="Proteomes" id="UP000236291">
    <property type="component" value="Unassembled WGS sequence"/>
</dbReference>
<evidence type="ECO:0000313" key="1">
    <source>
        <dbReference type="EMBL" id="PNX89084.1"/>
    </source>
</evidence>
<accession>A0A2K3ME68</accession>
<dbReference type="GO" id="GO:0016787">
    <property type="term" value="F:hydrolase activity"/>
    <property type="evidence" value="ECO:0007669"/>
    <property type="project" value="UniProtKB-KW"/>
</dbReference>
<evidence type="ECO:0000313" key="2">
    <source>
        <dbReference type="Proteomes" id="UP000236291"/>
    </source>
</evidence>
<reference evidence="1 2" key="2">
    <citation type="journal article" date="2017" name="Front. Plant Sci.">
        <title>Gene Classification and Mining of Molecular Markers Useful in Red Clover (Trifolium pratense) Breeding.</title>
        <authorList>
            <person name="Istvanek J."/>
            <person name="Dluhosova J."/>
            <person name="Dluhos P."/>
            <person name="Patkova L."/>
            <person name="Nedelnik J."/>
            <person name="Repkova J."/>
        </authorList>
    </citation>
    <scope>NUCLEOTIDE SEQUENCE [LARGE SCALE GENOMIC DNA]</scope>
    <source>
        <strain evidence="2">cv. Tatra</strain>
        <tissue evidence="1">Young leaves</tissue>
    </source>
</reference>
<dbReference type="AlphaFoldDB" id="A0A2K3ME68"/>
<proteinExistence type="predicted"/>
<protein>
    <submittedName>
        <fullName evidence="1">Xyloglucan endotransglucosylase/hydrolase</fullName>
    </submittedName>
</protein>